<comment type="caution">
    <text evidence="9">The sequence shown here is derived from an EMBL/GenBank/DDBJ whole genome shotgun (WGS) entry which is preliminary data.</text>
</comment>
<proteinExistence type="inferred from homology"/>
<dbReference type="InterPro" id="IPR049326">
    <property type="entry name" value="Rhodopsin_dom_fungi"/>
</dbReference>
<feature type="transmembrane region" description="Helical" evidence="7">
    <location>
        <begin position="89"/>
        <end position="113"/>
    </location>
</feature>
<feature type="transmembrane region" description="Helical" evidence="7">
    <location>
        <begin position="205"/>
        <end position="223"/>
    </location>
</feature>
<sequence>MATAEAADRGPELLGVNIAFCVLAGLIVLLRCYTRAVLVKAFGLDDWLMIVATAFFLVYIVVSNLSVHYGTGQHMANLDPENIKNALMYWWFCYLFFCLTMVSSKLSFALFLLRITTTRIHAWIIHSASLGVVVAGIVFFFVTLFQCRPISYFWDRGQPGECLEMDVIMAIAYLYSAFSVITDFTFAILPGFVIWNLKLNARAKFALIVLIAMGCAASSAVVVRFGYLMRFKDPDFLWATIDIAIWSTVEMGLAIGAASLATLRPLVKMAAWKLGISSQRTTITQTPYGATMPPRSIPNNPEGGNQFDRNVYVMSEIHVKSGNDSQEKLHERDVEVVGAEEHRKKGAPKSFLRSVNPF</sequence>
<dbReference type="Pfam" id="PF20684">
    <property type="entry name" value="Fung_rhodopsin"/>
    <property type="match status" value="1"/>
</dbReference>
<comment type="subcellular location">
    <subcellularLocation>
        <location evidence="1">Membrane</location>
        <topology evidence="1">Multi-pass membrane protein</topology>
    </subcellularLocation>
</comment>
<dbReference type="OrthoDB" id="3936451at2759"/>
<feature type="transmembrane region" description="Helical" evidence="7">
    <location>
        <begin position="14"/>
        <end position="34"/>
    </location>
</feature>
<dbReference type="InterPro" id="IPR052337">
    <property type="entry name" value="SAT4-like"/>
</dbReference>
<keyword evidence="3 7" id="KW-1133">Transmembrane helix</keyword>
<evidence type="ECO:0000256" key="6">
    <source>
        <dbReference type="SAM" id="MobiDB-lite"/>
    </source>
</evidence>
<gene>
    <name evidence="9" type="ORF">TOPH_02471</name>
</gene>
<keyword evidence="10" id="KW-1185">Reference proteome</keyword>
<keyword evidence="4 7" id="KW-0472">Membrane</keyword>
<dbReference type="GO" id="GO:0016020">
    <property type="term" value="C:membrane"/>
    <property type="evidence" value="ECO:0007669"/>
    <property type="project" value="UniProtKB-SubCell"/>
</dbReference>
<feature type="region of interest" description="Disordered" evidence="6">
    <location>
        <begin position="339"/>
        <end position="358"/>
    </location>
</feature>
<comment type="similarity">
    <text evidence="5">Belongs to the SAT4 family.</text>
</comment>
<organism evidence="9 10">
    <name type="scientific">Tolypocladium ophioglossoides (strain CBS 100239)</name>
    <name type="common">Snaketongue truffleclub</name>
    <name type="synonym">Elaphocordyceps ophioglossoides</name>
    <dbReference type="NCBI Taxonomy" id="1163406"/>
    <lineage>
        <taxon>Eukaryota</taxon>
        <taxon>Fungi</taxon>
        <taxon>Dikarya</taxon>
        <taxon>Ascomycota</taxon>
        <taxon>Pezizomycotina</taxon>
        <taxon>Sordariomycetes</taxon>
        <taxon>Hypocreomycetidae</taxon>
        <taxon>Hypocreales</taxon>
        <taxon>Ophiocordycipitaceae</taxon>
        <taxon>Tolypocladium</taxon>
    </lineage>
</organism>
<evidence type="ECO:0000256" key="4">
    <source>
        <dbReference type="ARBA" id="ARBA00023136"/>
    </source>
</evidence>
<feature type="transmembrane region" description="Helical" evidence="7">
    <location>
        <begin position="120"/>
        <end position="145"/>
    </location>
</feature>
<dbReference type="EMBL" id="LFRF01000004">
    <property type="protein sequence ID" value="KND93230.1"/>
    <property type="molecule type" value="Genomic_DNA"/>
</dbReference>
<accession>A0A0L0NHK0</accession>
<feature type="transmembrane region" description="Helical" evidence="7">
    <location>
        <begin position="46"/>
        <end position="69"/>
    </location>
</feature>
<evidence type="ECO:0000259" key="8">
    <source>
        <dbReference type="Pfam" id="PF20684"/>
    </source>
</evidence>
<dbReference type="AlphaFoldDB" id="A0A0L0NHK0"/>
<dbReference type="PANTHER" id="PTHR33048:SF96">
    <property type="entry name" value="INTEGRAL MEMBRANE PROTEIN"/>
    <property type="match status" value="1"/>
</dbReference>
<keyword evidence="2 7" id="KW-0812">Transmembrane</keyword>
<evidence type="ECO:0000256" key="3">
    <source>
        <dbReference type="ARBA" id="ARBA00022989"/>
    </source>
</evidence>
<evidence type="ECO:0000313" key="9">
    <source>
        <dbReference type="EMBL" id="KND93230.1"/>
    </source>
</evidence>
<feature type="domain" description="Rhodopsin" evidence="8">
    <location>
        <begin position="30"/>
        <end position="268"/>
    </location>
</feature>
<dbReference type="PANTHER" id="PTHR33048">
    <property type="entry name" value="PTH11-LIKE INTEGRAL MEMBRANE PROTEIN (AFU_ORTHOLOGUE AFUA_5G11245)"/>
    <property type="match status" value="1"/>
</dbReference>
<evidence type="ECO:0000256" key="7">
    <source>
        <dbReference type="SAM" id="Phobius"/>
    </source>
</evidence>
<evidence type="ECO:0000256" key="5">
    <source>
        <dbReference type="ARBA" id="ARBA00038359"/>
    </source>
</evidence>
<reference evidence="9 10" key="1">
    <citation type="journal article" date="2015" name="BMC Genomics">
        <title>The genome of the truffle-parasite Tolypocladium ophioglossoides and the evolution of antifungal peptaibiotics.</title>
        <authorList>
            <person name="Quandt C.A."/>
            <person name="Bushley K.E."/>
            <person name="Spatafora J.W."/>
        </authorList>
    </citation>
    <scope>NUCLEOTIDE SEQUENCE [LARGE SCALE GENOMIC DNA]</scope>
    <source>
        <strain evidence="9 10">CBS 100239</strain>
    </source>
</reference>
<dbReference type="Proteomes" id="UP000036947">
    <property type="component" value="Unassembled WGS sequence"/>
</dbReference>
<feature type="transmembrane region" description="Helical" evidence="7">
    <location>
        <begin position="243"/>
        <end position="263"/>
    </location>
</feature>
<evidence type="ECO:0000313" key="10">
    <source>
        <dbReference type="Proteomes" id="UP000036947"/>
    </source>
</evidence>
<evidence type="ECO:0000256" key="2">
    <source>
        <dbReference type="ARBA" id="ARBA00022692"/>
    </source>
</evidence>
<evidence type="ECO:0000256" key="1">
    <source>
        <dbReference type="ARBA" id="ARBA00004141"/>
    </source>
</evidence>
<feature type="transmembrane region" description="Helical" evidence="7">
    <location>
        <begin position="165"/>
        <end position="193"/>
    </location>
</feature>
<name>A0A0L0NHK0_TOLOC</name>
<protein>
    <recommendedName>
        <fullName evidence="8">Rhodopsin domain-containing protein</fullName>
    </recommendedName>
</protein>